<reference evidence="2" key="1">
    <citation type="journal article" date="2014" name="Front. Microbiol.">
        <title>High frequency of phylogenetically diverse reductive dehalogenase-homologous genes in deep subseafloor sedimentary metagenomes.</title>
        <authorList>
            <person name="Kawai M."/>
            <person name="Futagami T."/>
            <person name="Toyoda A."/>
            <person name="Takaki Y."/>
            <person name="Nishi S."/>
            <person name="Hori S."/>
            <person name="Arai W."/>
            <person name="Tsubouchi T."/>
            <person name="Morono Y."/>
            <person name="Uchiyama I."/>
            <person name="Ito T."/>
            <person name="Fujiyama A."/>
            <person name="Inagaki F."/>
            <person name="Takami H."/>
        </authorList>
    </citation>
    <scope>NUCLEOTIDE SEQUENCE</scope>
    <source>
        <strain evidence="2">Expedition CK06-06</strain>
    </source>
</reference>
<keyword evidence="1" id="KW-0472">Membrane</keyword>
<dbReference type="EMBL" id="BARS01043441">
    <property type="protein sequence ID" value="GAG39634.1"/>
    <property type="molecule type" value="Genomic_DNA"/>
</dbReference>
<gene>
    <name evidence="2" type="ORF">S01H1_65767</name>
</gene>
<protein>
    <submittedName>
        <fullName evidence="2">Uncharacterized protein</fullName>
    </submittedName>
</protein>
<feature type="non-terminal residue" evidence="2">
    <location>
        <position position="250"/>
    </location>
</feature>
<feature type="transmembrane region" description="Helical" evidence="1">
    <location>
        <begin position="152"/>
        <end position="171"/>
    </location>
</feature>
<name>X0X8V2_9ZZZZ</name>
<keyword evidence="1" id="KW-0812">Transmembrane</keyword>
<evidence type="ECO:0000313" key="2">
    <source>
        <dbReference type="EMBL" id="GAG39634.1"/>
    </source>
</evidence>
<organism evidence="2">
    <name type="scientific">marine sediment metagenome</name>
    <dbReference type="NCBI Taxonomy" id="412755"/>
    <lineage>
        <taxon>unclassified sequences</taxon>
        <taxon>metagenomes</taxon>
        <taxon>ecological metagenomes</taxon>
    </lineage>
</organism>
<feature type="transmembrane region" description="Helical" evidence="1">
    <location>
        <begin position="83"/>
        <end position="104"/>
    </location>
</feature>
<keyword evidence="1" id="KW-1133">Transmembrane helix</keyword>
<comment type="caution">
    <text evidence="2">The sequence shown here is derived from an EMBL/GenBank/DDBJ whole genome shotgun (WGS) entry which is preliminary data.</text>
</comment>
<feature type="transmembrane region" description="Helical" evidence="1">
    <location>
        <begin position="43"/>
        <end position="62"/>
    </location>
</feature>
<feature type="non-terminal residue" evidence="2">
    <location>
        <position position="1"/>
    </location>
</feature>
<evidence type="ECO:0000256" key="1">
    <source>
        <dbReference type="SAM" id="Phobius"/>
    </source>
</evidence>
<accession>X0X8V2</accession>
<dbReference type="AlphaFoldDB" id="X0X8V2"/>
<sequence>HDTWARAAEYFEFHLHHYHVATTYFGTTWELAPWHYAPNMTAMTTPPVLLALATYAIVAILWRWAFNRPVHDAADEPARWKEAALLLLMFGYGINLLPSMLPWAPKYGGVRLFLPMFPYLAVMAGVGFFWLSQRIIERGKDNWGAEFANFPIKLRVGLAVLVVLTLVVAIGNSHPFGMSYYNSLIGGPSGAYELGMEPTYWGDTYLAAVGWLNREAEHGAKVWINVVGFASSVELYKPFGMLRDDLQITA</sequence>
<proteinExistence type="predicted"/>
<feature type="transmembrane region" description="Helical" evidence="1">
    <location>
        <begin position="110"/>
        <end position="131"/>
    </location>
</feature>